<name>A0ABV7D9M7_9PROT</name>
<proteinExistence type="predicted"/>
<reference evidence="6" key="1">
    <citation type="journal article" date="2019" name="Int. J. Syst. Evol. Microbiol.">
        <title>The Global Catalogue of Microorganisms (GCM) 10K type strain sequencing project: providing services to taxonomists for standard genome sequencing and annotation.</title>
        <authorList>
            <consortium name="The Broad Institute Genomics Platform"/>
            <consortium name="The Broad Institute Genome Sequencing Center for Infectious Disease"/>
            <person name="Wu L."/>
            <person name="Ma J."/>
        </authorList>
    </citation>
    <scope>NUCLEOTIDE SEQUENCE [LARGE SCALE GENOMIC DNA]</scope>
    <source>
        <strain evidence="6">KCTC 62164</strain>
    </source>
</reference>
<dbReference type="InterPro" id="IPR005475">
    <property type="entry name" value="Transketolase-like_Pyr-bd"/>
</dbReference>
<evidence type="ECO:0000256" key="1">
    <source>
        <dbReference type="ARBA" id="ARBA00001964"/>
    </source>
</evidence>
<accession>A0ABV7D9M7</accession>
<evidence type="ECO:0000313" key="6">
    <source>
        <dbReference type="Proteomes" id="UP001595444"/>
    </source>
</evidence>
<dbReference type="PANTHER" id="PTHR43257">
    <property type="entry name" value="PYRUVATE DEHYDROGENASE E1 COMPONENT BETA SUBUNIT"/>
    <property type="match status" value="1"/>
</dbReference>
<comment type="caution">
    <text evidence="5">The sequence shown here is derived from an EMBL/GenBank/DDBJ whole genome shotgun (WGS) entry which is preliminary data.</text>
</comment>
<dbReference type="SUPFAM" id="SSF52518">
    <property type="entry name" value="Thiamin diphosphate-binding fold (THDP-binding)"/>
    <property type="match status" value="1"/>
</dbReference>
<dbReference type="InterPro" id="IPR033248">
    <property type="entry name" value="Transketolase_C"/>
</dbReference>
<keyword evidence="6" id="KW-1185">Reference proteome</keyword>
<dbReference type="Gene3D" id="3.40.50.920">
    <property type="match status" value="1"/>
</dbReference>
<evidence type="ECO:0000256" key="2">
    <source>
        <dbReference type="ARBA" id="ARBA00023002"/>
    </source>
</evidence>
<dbReference type="SUPFAM" id="SSF52922">
    <property type="entry name" value="TK C-terminal domain-like"/>
    <property type="match status" value="1"/>
</dbReference>
<dbReference type="NCBIfam" id="NF006667">
    <property type="entry name" value="PRK09212.1"/>
    <property type="match status" value="1"/>
</dbReference>
<dbReference type="InterPro" id="IPR009014">
    <property type="entry name" value="Transketo_C/PFOR_II"/>
</dbReference>
<dbReference type="PANTHER" id="PTHR43257:SF2">
    <property type="entry name" value="PYRUVATE DEHYDROGENASE E1 COMPONENT SUBUNIT BETA"/>
    <property type="match status" value="1"/>
</dbReference>
<protein>
    <submittedName>
        <fullName evidence="5">Alpha-ketoacid dehydrogenase subunit beta</fullName>
        <ecNumber evidence="5">1.2.4.-</ecNumber>
    </submittedName>
</protein>
<feature type="domain" description="Transketolase-like pyrimidine-binding" evidence="4">
    <location>
        <begin position="8"/>
        <end position="183"/>
    </location>
</feature>
<dbReference type="GO" id="GO:0016491">
    <property type="term" value="F:oxidoreductase activity"/>
    <property type="evidence" value="ECO:0007669"/>
    <property type="project" value="UniProtKB-KW"/>
</dbReference>
<gene>
    <name evidence="5" type="ORF">ACFOKA_15580</name>
</gene>
<keyword evidence="3" id="KW-0786">Thiamine pyrophosphate</keyword>
<dbReference type="Pfam" id="PF02779">
    <property type="entry name" value="Transket_pyr"/>
    <property type="match status" value="1"/>
</dbReference>
<organism evidence="5 6">
    <name type="scientific">Kordiimonas pumila</name>
    <dbReference type="NCBI Taxonomy" id="2161677"/>
    <lineage>
        <taxon>Bacteria</taxon>
        <taxon>Pseudomonadati</taxon>
        <taxon>Pseudomonadota</taxon>
        <taxon>Alphaproteobacteria</taxon>
        <taxon>Kordiimonadales</taxon>
        <taxon>Kordiimonadaceae</taxon>
        <taxon>Kordiimonas</taxon>
    </lineage>
</organism>
<dbReference type="Pfam" id="PF02780">
    <property type="entry name" value="Transketolase_C"/>
    <property type="match status" value="1"/>
</dbReference>
<dbReference type="EMBL" id="JBHRSL010000025">
    <property type="protein sequence ID" value="MFC3053322.1"/>
    <property type="molecule type" value="Genomic_DNA"/>
</dbReference>
<dbReference type="SMART" id="SM00861">
    <property type="entry name" value="Transket_pyr"/>
    <property type="match status" value="1"/>
</dbReference>
<evidence type="ECO:0000259" key="4">
    <source>
        <dbReference type="SMART" id="SM00861"/>
    </source>
</evidence>
<dbReference type="RefSeq" id="WP_194211457.1">
    <property type="nucleotide sequence ID" value="NZ_CP061205.1"/>
</dbReference>
<evidence type="ECO:0000313" key="5">
    <source>
        <dbReference type="EMBL" id="MFC3053322.1"/>
    </source>
</evidence>
<keyword evidence="2 5" id="KW-0560">Oxidoreductase</keyword>
<dbReference type="EC" id="1.2.4.-" evidence="5"/>
<dbReference type="InterPro" id="IPR029061">
    <property type="entry name" value="THDP-binding"/>
</dbReference>
<comment type="cofactor">
    <cofactor evidence="1">
        <name>thiamine diphosphate</name>
        <dbReference type="ChEBI" id="CHEBI:58937"/>
    </cofactor>
</comment>
<evidence type="ECO:0000256" key="3">
    <source>
        <dbReference type="ARBA" id="ARBA00023052"/>
    </source>
</evidence>
<dbReference type="CDD" id="cd07036">
    <property type="entry name" value="TPP_PYR_E1-PDHc-beta_like"/>
    <property type="match status" value="1"/>
</dbReference>
<dbReference type="Proteomes" id="UP001595444">
    <property type="component" value="Unassembled WGS sequence"/>
</dbReference>
<sequence length="338" mass="35974">MSTAKRKLTIARAMSEAIAQEMEADSNVIVMGEDIGALGGVFGTTQGLLEKFGPERVRDTPISETGFIGAAVGMAAAGMKPVVELMFVDFFGVCMDSIYNLAAKQAYFSGGQVTCPMVLMTSVGGGYGDAGQHSQCLYATFGHLPGLKVVTPSNARDAKGLMIAAINDPNPVVFMFHKALQGMGWLGTVKRSITDVPVERYEIPIGKAEVVKEGSDLTIVGFGATLHMALDAAEKLAQDGVHAEVIDLRSIVPLDRETVIKSVQKTGRLVVVDDDYKSYGVASEVITSVVETDGLIMKAAPQRVTFPDIPVPFSPALEHFVLPNADKVEAAARHVFSH</sequence>
<dbReference type="Gene3D" id="3.40.50.970">
    <property type="match status" value="1"/>
</dbReference>